<evidence type="ECO:0000313" key="1">
    <source>
        <dbReference type="EMBL" id="VGO12847.1"/>
    </source>
</evidence>
<gene>
    <name evidence="1" type="ORF">PDESU_01401</name>
</gene>
<evidence type="ECO:0000313" key="2">
    <source>
        <dbReference type="Proteomes" id="UP000366872"/>
    </source>
</evidence>
<proteinExistence type="predicted"/>
<name>A0A6C2TZ00_PONDE</name>
<reference evidence="1 2" key="1">
    <citation type="submission" date="2019-04" db="EMBL/GenBank/DDBJ databases">
        <authorList>
            <person name="Van Vliet M D."/>
        </authorList>
    </citation>
    <scope>NUCLEOTIDE SEQUENCE [LARGE SCALE GENOMIC DNA]</scope>
    <source>
        <strain evidence="1 2">F1</strain>
    </source>
</reference>
<protein>
    <recommendedName>
        <fullName evidence="3">Bifunctional protein GlmU</fullName>
    </recommendedName>
</protein>
<dbReference type="InterPro" id="IPR011004">
    <property type="entry name" value="Trimer_LpxA-like_sf"/>
</dbReference>
<evidence type="ECO:0008006" key="3">
    <source>
        <dbReference type="Google" id="ProtNLM"/>
    </source>
</evidence>
<dbReference type="Proteomes" id="UP000366872">
    <property type="component" value="Unassembled WGS sequence"/>
</dbReference>
<keyword evidence="2" id="KW-1185">Reference proteome</keyword>
<dbReference type="Gene3D" id="2.160.10.10">
    <property type="entry name" value="Hexapeptide repeat proteins"/>
    <property type="match status" value="1"/>
</dbReference>
<organism evidence="1 2">
    <name type="scientific">Pontiella desulfatans</name>
    <dbReference type="NCBI Taxonomy" id="2750659"/>
    <lineage>
        <taxon>Bacteria</taxon>
        <taxon>Pseudomonadati</taxon>
        <taxon>Kiritimatiellota</taxon>
        <taxon>Kiritimatiellia</taxon>
        <taxon>Kiritimatiellales</taxon>
        <taxon>Pontiellaceae</taxon>
        <taxon>Pontiella</taxon>
    </lineage>
</organism>
<dbReference type="EMBL" id="CAAHFG010000001">
    <property type="protein sequence ID" value="VGO12847.1"/>
    <property type="molecule type" value="Genomic_DNA"/>
</dbReference>
<accession>A0A6C2TZ00</accession>
<dbReference type="SUPFAM" id="SSF51161">
    <property type="entry name" value="Trimeric LpxA-like enzymes"/>
    <property type="match status" value="1"/>
</dbReference>
<dbReference type="RefSeq" id="WP_136078475.1">
    <property type="nucleotide sequence ID" value="NZ_CAAHFG010000001.1"/>
</dbReference>
<dbReference type="AlphaFoldDB" id="A0A6C2TZ00"/>
<sequence length="384" mass="41907">MSICTKKEWREAGVRIDDCVDLARISAEATIHPGCRVLGSGTSIGPGCEVGAEAPVLIENCQLGRNVQLKGGYFSGAVFFEGANMGSGAHVRAGTILEEEANGAHTVGFKQTILMPFVTCGSLINLCDVLMAGGTSRKDHSEVGSSYIHFNFTPHQDKATASLIGDVPNGVFLGKRPIFLGGQGGLVGPARIAYGSVVAAGGVCREDILGENQLQVPAVPEAGTRPYETGVYRRTDRIVKNNLAYIGNILALREWYRHVRPLFVRDSFDQAVLDGGLKNLDLVLKERIKRLGDLAGKLEYSIQWLEANGGKREEIEVQKRFNSDWPQLKSKIDGLAIPSPGDFLQAMEPKESYTESIHSLRSTVKDAGRNWLQEIVDRIENLWR</sequence>